<dbReference type="EMBL" id="SLXO01000008">
    <property type="protein sequence ID" value="TCP32975.1"/>
    <property type="molecule type" value="Genomic_DNA"/>
</dbReference>
<dbReference type="AlphaFoldDB" id="A0A4R2PGB7"/>
<protein>
    <recommendedName>
        <fullName evidence="3">Sulfotransferase family protein</fullName>
    </recommendedName>
</protein>
<evidence type="ECO:0008006" key="3">
    <source>
        <dbReference type="Google" id="ProtNLM"/>
    </source>
</evidence>
<dbReference type="OrthoDB" id="7540582at2"/>
<evidence type="ECO:0000313" key="2">
    <source>
        <dbReference type="Proteomes" id="UP000295399"/>
    </source>
</evidence>
<dbReference type="Proteomes" id="UP000295399">
    <property type="component" value="Unassembled WGS sequence"/>
</dbReference>
<dbReference type="SUPFAM" id="SSF52540">
    <property type="entry name" value="P-loop containing nucleoside triphosphate hydrolases"/>
    <property type="match status" value="1"/>
</dbReference>
<dbReference type="InParanoid" id="A0A4R2PGB7"/>
<proteinExistence type="predicted"/>
<sequence length="333" mass="36979">MAPAPSPNDHRPRAVLHVGMAKCASTYLQHQAQEAATAGRIAASVWYPWDTLINQAAEAVGIPVTAFPAARNPQQAWPAHLPLMATNECLTGTFPEPLRLTGSRHFTGTHMARLQDQVARQLKAVAERHLAAYDVRVLLITRAPEDWLRSVYKNMVLMGVPDTPDAFLGHFADVFTEWLDIDRLIGLYEVLFSPAAVTVLPFEMLRDRPADFAGRINELVGATVVEDRPARNVGLDDAATERVRAAWSVLDELVPPAPDWSDPAVQYKRSTWRFLHQSVLNVPDRVARANARLSGDTAAYTMPADLVDAMKARMTRLADHPAFTPYRERYVTS</sequence>
<accession>A0A4R2PGB7</accession>
<evidence type="ECO:0000313" key="1">
    <source>
        <dbReference type="EMBL" id="TCP32975.1"/>
    </source>
</evidence>
<keyword evidence="2" id="KW-1185">Reference proteome</keyword>
<dbReference type="RefSeq" id="WP_132708910.1">
    <property type="nucleotide sequence ID" value="NZ_JACIGF010000008.1"/>
</dbReference>
<gene>
    <name evidence="1" type="ORF">EV659_10874</name>
</gene>
<name>A0A4R2PGB7_RHOSA</name>
<comment type="caution">
    <text evidence="1">The sequence shown here is derived from an EMBL/GenBank/DDBJ whole genome shotgun (WGS) entry which is preliminary data.</text>
</comment>
<organism evidence="1 2">
    <name type="scientific">Rhodothalassium salexigens DSM 2132</name>
    <dbReference type="NCBI Taxonomy" id="1188247"/>
    <lineage>
        <taxon>Bacteria</taxon>
        <taxon>Pseudomonadati</taxon>
        <taxon>Pseudomonadota</taxon>
        <taxon>Alphaproteobacteria</taxon>
        <taxon>Rhodothalassiales</taxon>
        <taxon>Rhodothalassiaceae</taxon>
        <taxon>Rhodothalassium</taxon>
    </lineage>
</organism>
<dbReference type="InterPro" id="IPR027417">
    <property type="entry name" value="P-loop_NTPase"/>
</dbReference>
<reference evidence="1 2" key="1">
    <citation type="submission" date="2019-03" db="EMBL/GenBank/DDBJ databases">
        <title>Genomic Encyclopedia of Type Strains, Phase IV (KMG-IV): sequencing the most valuable type-strain genomes for metagenomic binning, comparative biology and taxonomic classification.</title>
        <authorList>
            <person name="Goeker M."/>
        </authorList>
    </citation>
    <scope>NUCLEOTIDE SEQUENCE [LARGE SCALE GENOMIC DNA]</scope>
    <source>
        <strain evidence="1 2">DSM 2132</strain>
    </source>
</reference>